<keyword evidence="4 10" id="KW-0812">Transmembrane</keyword>
<evidence type="ECO:0000256" key="10">
    <source>
        <dbReference type="PROSITE-ProRule" id="PRU01360"/>
    </source>
</evidence>
<evidence type="ECO:0000256" key="8">
    <source>
        <dbReference type="ARBA" id="ARBA00023136"/>
    </source>
</evidence>
<evidence type="ECO:0000256" key="4">
    <source>
        <dbReference type="ARBA" id="ARBA00022692"/>
    </source>
</evidence>
<reference evidence="17" key="1">
    <citation type="submission" date="2018-05" db="EMBL/GenBank/DDBJ databases">
        <title>Zavarzinia sp. HR-AS.</title>
        <authorList>
            <person name="Lee Y."/>
            <person name="Jeon C.O."/>
        </authorList>
    </citation>
    <scope>NUCLEOTIDE SEQUENCE [LARGE SCALE GENOMIC DNA]</scope>
    <source>
        <strain evidence="17">DSM 1231</strain>
    </source>
</reference>
<dbReference type="InterPro" id="IPR039426">
    <property type="entry name" value="TonB-dep_rcpt-like"/>
</dbReference>
<dbReference type="CDD" id="cd01347">
    <property type="entry name" value="ligand_gated_channel"/>
    <property type="match status" value="1"/>
</dbReference>
<gene>
    <name evidence="16" type="ORF">DKG75_19920</name>
</gene>
<evidence type="ECO:0000313" key="17">
    <source>
        <dbReference type="Proteomes" id="UP000246077"/>
    </source>
</evidence>
<evidence type="ECO:0000259" key="15">
    <source>
        <dbReference type="Pfam" id="PF07715"/>
    </source>
</evidence>
<evidence type="ECO:0000256" key="12">
    <source>
        <dbReference type="SAM" id="MobiDB-lite"/>
    </source>
</evidence>
<keyword evidence="3 10" id="KW-1134">Transmembrane beta strand</keyword>
<dbReference type="PROSITE" id="PS52016">
    <property type="entry name" value="TONB_DEPENDENT_REC_3"/>
    <property type="match status" value="1"/>
</dbReference>
<feature type="signal peptide" evidence="13">
    <location>
        <begin position="1"/>
        <end position="26"/>
    </location>
</feature>
<dbReference type="EMBL" id="QGLF01000006">
    <property type="protein sequence ID" value="PWR18239.1"/>
    <property type="molecule type" value="Genomic_DNA"/>
</dbReference>
<organism evidence="16 17">
    <name type="scientific">Zavarzinia compransoris</name>
    <dbReference type="NCBI Taxonomy" id="1264899"/>
    <lineage>
        <taxon>Bacteria</taxon>
        <taxon>Pseudomonadati</taxon>
        <taxon>Pseudomonadota</taxon>
        <taxon>Alphaproteobacteria</taxon>
        <taxon>Rhodospirillales</taxon>
        <taxon>Zavarziniaceae</taxon>
        <taxon>Zavarzinia</taxon>
    </lineage>
</organism>
<dbReference type="GO" id="GO:0009279">
    <property type="term" value="C:cell outer membrane"/>
    <property type="evidence" value="ECO:0007669"/>
    <property type="project" value="UniProtKB-SubCell"/>
</dbReference>
<dbReference type="InterPro" id="IPR000531">
    <property type="entry name" value="Beta-barrel_TonB"/>
</dbReference>
<keyword evidence="17" id="KW-1185">Reference proteome</keyword>
<feature type="chain" id="PRO_5016430502" evidence="13">
    <location>
        <begin position="27"/>
        <end position="642"/>
    </location>
</feature>
<dbReference type="Gene3D" id="2.170.130.10">
    <property type="entry name" value="TonB-dependent receptor, plug domain"/>
    <property type="match status" value="1"/>
</dbReference>
<dbReference type="PANTHER" id="PTHR30069">
    <property type="entry name" value="TONB-DEPENDENT OUTER MEMBRANE RECEPTOR"/>
    <property type="match status" value="1"/>
</dbReference>
<evidence type="ECO:0000256" key="3">
    <source>
        <dbReference type="ARBA" id="ARBA00022452"/>
    </source>
</evidence>
<dbReference type="InterPro" id="IPR036942">
    <property type="entry name" value="Beta-barrel_TonB_sf"/>
</dbReference>
<sequence length="642" mass="69455">MGLSHRACRAVSVLALGLVLSFEVYAAEELPAVVVTATSAEQALRDAPASVTVITAAELAARPVADLADALKGSVGIDVGGVGLTRRGIGIRGMSSEHTLVLIDGKRANAAAGAIAHADYDLGWIPVEAIERIEVVRGPMSSLYGSEALGGVVNIITRAATDEFAGSVSLRGGLQEGAGGDHYQAGFYIGGPLVEGKLGFSAFGEARRRRETPENADRRRSAIEGQDSQRGELRLTWTPAAGQRIDFGYGLGFEEREYNTFSTYYYASEDQVTREHAFVTYDGTFGALNLRLRAYRSELERENSRSRGAPTNPQRLTDDVFDAQIRHGFGDWNVLTLGGEWRREALKDTTVNGAGKAEADHPALYIQDEIAIGPDWALTLGNRSDHHESYGWQQSPRAYLIHRVDGNLSLKAGVGRGFKAPTLKQLSPGYSAVGGGGRFTIVGNPDLEPEINTAFEGGFDYRAAAWSVQAMVFQNNLEDLITTNCVAACGIRGAERRAYLNVEKARLEGIEIAGEVDLPFDLRLAGNYTFLQTKNLDNGLELAEKPRHQGAATLEWRPEGGFSAQFRSRHVGRQVVYATTGVASDLPSYWLLSLDAAQEIAPSLVLRGGIQNLTDTDLSDEDPLFSFDEPARTLWLGLEVGF</sequence>
<dbReference type="InterPro" id="IPR012910">
    <property type="entry name" value="Plug_dom"/>
</dbReference>
<dbReference type="RefSeq" id="WP_109922946.1">
    <property type="nucleotide sequence ID" value="NZ_QGLF01000006.1"/>
</dbReference>
<evidence type="ECO:0000256" key="6">
    <source>
        <dbReference type="ARBA" id="ARBA00023065"/>
    </source>
</evidence>
<dbReference type="OrthoDB" id="7483329at2"/>
<evidence type="ECO:0000256" key="5">
    <source>
        <dbReference type="ARBA" id="ARBA00022729"/>
    </source>
</evidence>
<dbReference type="GO" id="GO:0044718">
    <property type="term" value="P:siderophore transmembrane transport"/>
    <property type="evidence" value="ECO:0007669"/>
    <property type="project" value="TreeGrafter"/>
</dbReference>
<dbReference type="Gene3D" id="2.40.170.20">
    <property type="entry name" value="TonB-dependent receptor, beta-barrel domain"/>
    <property type="match status" value="1"/>
</dbReference>
<comment type="similarity">
    <text evidence="10 11">Belongs to the TonB-dependent receptor family.</text>
</comment>
<dbReference type="InterPro" id="IPR037066">
    <property type="entry name" value="Plug_dom_sf"/>
</dbReference>
<evidence type="ECO:0000256" key="1">
    <source>
        <dbReference type="ARBA" id="ARBA00004571"/>
    </source>
</evidence>
<keyword evidence="2 10" id="KW-0813">Transport</keyword>
<dbReference type="Proteomes" id="UP000246077">
    <property type="component" value="Unassembled WGS sequence"/>
</dbReference>
<keyword evidence="5 13" id="KW-0732">Signal</keyword>
<evidence type="ECO:0000256" key="7">
    <source>
        <dbReference type="ARBA" id="ARBA00023077"/>
    </source>
</evidence>
<dbReference type="GO" id="GO:0015344">
    <property type="term" value="F:siderophore uptake transmembrane transporter activity"/>
    <property type="evidence" value="ECO:0007669"/>
    <property type="project" value="TreeGrafter"/>
</dbReference>
<dbReference type="AlphaFoldDB" id="A0A317DU88"/>
<feature type="domain" description="TonB-dependent receptor-like beta-barrel" evidence="14">
    <location>
        <begin position="245"/>
        <end position="613"/>
    </location>
</feature>
<dbReference type="Pfam" id="PF07715">
    <property type="entry name" value="Plug"/>
    <property type="match status" value="1"/>
</dbReference>
<protein>
    <submittedName>
        <fullName evidence="16">TonB-dependent receptor</fullName>
    </submittedName>
</protein>
<keyword evidence="8 10" id="KW-0472">Membrane</keyword>
<accession>A0A317DU88</accession>
<evidence type="ECO:0000256" key="13">
    <source>
        <dbReference type="SAM" id="SignalP"/>
    </source>
</evidence>
<dbReference type="SUPFAM" id="SSF56935">
    <property type="entry name" value="Porins"/>
    <property type="match status" value="1"/>
</dbReference>
<proteinExistence type="inferred from homology"/>
<evidence type="ECO:0000256" key="2">
    <source>
        <dbReference type="ARBA" id="ARBA00022448"/>
    </source>
</evidence>
<evidence type="ECO:0000256" key="9">
    <source>
        <dbReference type="ARBA" id="ARBA00023237"/>
    </source>
</evidence>
<dbReference type="Pfam" id="PF00593">
    <property type="entry name" value="TonB_dep_Rec_b-barrel"/>
    <property type="match status" value="1"/>
</dbReference>
<name>A0A317DU88_9PROT</name>
<keyword evidence="9 10" id="KW-0998">Cell outer membrane</keyword>
<keyword evidence="16" id="KW-0675">Receptor</keyword>
<dbReference type="PANTHER" id="PTHR30069:SF53">
    <property type="entry name" value="COLICIN I RECEPTOR-RELATED"/>
    <property type="match status" value="1"/>
</dbReference>
<feature type="region of interest" description="Disordered" evidence="12">
    <location>
        <begin position="205"/>
        <end position="231"/>
    </location>
</feature>
<evidence type="ECO:0000256" key="11">
    <source>
        <dbReference type="RuleBase" id="RU003357"/>
    </source>
</evidence>
<evidence type="ECO:0000313" key="16">
    <source>
        <dbReference type="EMBL" id="PWR18239.1"/>
    </source>
</evidence>
<keyword evidence="7 11" id="KW-0798">TonB box</keyword>
<evidence type="ECO:0000259" key="14">
    <source>
        <dbReference type="Pfam" id="PF00593"/>
    </source>
</evidence>
<comment type="subcellular location">
    <subcellularLocation>
        <location evidence="1 10">Cell outer membrane</location>
        <topology evidence="1 10">Multi-pass membrane protein</topology>
    </subcellularLocation>
</comment>
<keyword evidence="6" id="KW-0406">Ion transport</keyword>
<comment type="caution">
    <text evidence="16">The sequence shown here is derived from an EMBL/GenBank/DDBJ whole genome shotgun (WGS) entry which is preliminary data.</text>
</comment>
<feature type="domain" description="TonB-dependent receptor plug" evidence="15">
    <location>
        <begin position="44"/>
        <end position="152"/>
    </location>
</feature>